<keyword evidence="9" id="KW-1185">Reference proteome</keyword>
<keyword evidence="3" id="KW-0255">Endonuclease</keyword>
<sequence length="67" mass="7774">MVNLNKAYSSREVIKILKEDGWIHKNTEGDHWHFIHPTKKGKVTVPHPKKGLKRRTTKSIFEQAGLI</sequence>
<keyword evidence="6" id="KW-0346">Stress response</keyword>
<gene>
    <name evidence="8" type="ORF">SHELLY_66</name>
</gene>
<dbReference type="GO" id="GO:0003729">
    <property type="term" value="F:mRNA binding"/>
    <property type="evidence" value="ECO:0007669"/>
    <property type="project" value="InterPro"/>
</dbReference>
<feature type="compositionally biased region" description="Basic residues" evidence="7">
    <location>
        <begin position="34"/>
        <end position="55"/>
    </location>
</feature>
<keyword evidence="5" id="KW-0694">RNA-binding</keyword>
<dbReference type="Gene3D" id="3.30.920.30">
    <property type="entry name" value="Hypothetical protein"/>
    <property type="match status" value="1"/>
</dbReference>
<evidence type="ECO:0000256" key="6">
    <source>
        <dbReference type="ARBA" id="ARBA00023016"/>
    </source>
</evidence>
<dbReference type="Pfam" id="PF07927">
    <property type="entry name" value="HicA_toxin"/>
    <property type="match status" value="1"/>
</dbReference>
<evidence type="ECO:0000256" key="2">
    <source>
        <dbReference type="ARBA" id="ARBA00022722"/>
    </source>
</evidence>
<protein>
    <submittedName>
        <fullName evidence="8">YcfA-like protein</fullName>
    </submittedName>
</protein>
<dbReference type="SUPFAM" id="SSF54786">
    <property type="entry name" value="YcfA/nrd intein domain"/>
    <property type="match status" value="1"/>
</dbReference>
<dbReference type="EMBL" id="KP296795">
    <property type="protein sequence ID" value="AJK27986.1"/>
    <property type="molecule type" value="Genomic_DNA"/>
</dbReference>
<name>A0A0C5AC70_9CAUD</name>
<evidence type="ECO:0000256" key="3">
    <source>
        <dbReference type="ARBA" id="ARBA00022759"/>
    </source>
</evidence>
<evidence type="ECO:0000313" key="8">
    <source>
        <dbReference type="EMBL" id="AJK27986.1"/>
    </source>
</evidence>
<evidence type="ECO:0000256" key="5">
    <source>
        <dbReference type="ARBA" id="ARBA00022884"/>
    </source>
</evidence>
<organism evidence="8 9">
    <name type="scientific">Paenibacillus phage Shelly</name>
    <dbReference type="NCBI Taxonomy" id="1589754"/>
    <lineage>
        <taxon>Viruses</taxon>
        <taxon>Duplodnaviria</taxon>
        <taxon>Heunggongvirae</taxon>
        <taxon>Uroviricota</taxon>
        <taxon>Caudoviricetes</taxon>
        <taxon>Fernvirus</taxon>
        <taxon>Fernvirus shelly</taxon>
    </lineage>
</organism>
<proteinExistence type="predicted"/>
<dbReference type="InterPro" id="IPR038570">
    <property type="entry name" value="HicA_sf"/>
</dbReference>
<evidence type="ECO:0000256" key="7">
    <source>
        <dbReference type="SAM" id="MobiDB-lite"/>
    </source>
</evidence>
<reference evidence="8 9" key="1">
    <citation type="journal article" date="2015" name="Genome Announc.">
        <title>Genome Sequences of Six Paenibacillus larvae Siphoviridae Phages.</title>
        <authorList>
            <person name="Carson S."/>
            <person name="Bruff E."/>
            <person name="DeFoor W."/>
            <person name="Dums J."/>
            <person name="Groth A."/>
            <person name="Hatfield T."/>
            <person name="Iyer A."/>
            <person name="Joshi K."/>
            <person name="McAdams S."/>
            <person name="Miles D."/>
            <person name="Miller D."/>
            <person name="Oufkir A."/>
            <person name="Raynor B."/>
            <person name="Riley S."/>
            <person name="Roland S."/>
            <person name="Rozier H."/>
            <person name="Talley S."/>
            <person name="Miller E.S."/>
        </authorList>
    </citation>
    <scope>NUCLEOTIDE SEQUENCE [LARGE SCALE GENOMIC DNA]</scope>
</reference>
<feature type="region of interest" description="Disordered" evidence="7">
    <location>
        <begin position="33"/>
        <end position="55"/>
    </location>
</feature>
<evidence type="ECO:0000256" key="1">
    <source>
        <dbReference type="ARBA" id="ARBA00022649"/>
    </source>
</evidence>
<dbReference type="GO" id="GO:0016787">
    <property type="term" value="F:hydrolase activity"/>
    <property type="evidence" value="ECO:0007669"/>
    <property type="project" value="UniProtKB-KW"/>
</dbReference>
<keyword evidence="1" id="KW-1277">Toxin-antitoxin system</keyword>
<dbReference type="GO" id="GO:0004519">
    <property type="term" value="F:endonuclease activity"/>
    <property type="evidence" value="ECO:0007669"/>
    <property type="project" value="UniProtKB-KW"/>
</dbReference>
<dbReference type="Proteomes" id="UP000032134">
    <property type="component" value="Segment"/>
</dbReference>
<evidence type="ECO:0000256" key="4">
    <source>
        <dbReference type="ARBA" id="ARBA00022801"/>
    </source>
</evidence>
<dbReference type="InterPro" id="IPR012933">
    <property type="entry name" value="HicA_mRNA_interferase"/>
</dbReference>
<accession>A0A0C5AC70</accession>
<keyword evidence="2" id="KW-0540">Nuclease</keyword>
<keyword evidence="4" id="KW-0378">Hydrolase</keyword>
<evidence type="ECO:0000313" key="9">
    <source>
        <dbReference type="Proteomes" id="UP000032134"/>
    </source>
</evidence>